<dbReference type="GO" id="GO:0003735">
    <property type="term" value="F:structural constituent of ribosome"/>
    <property type="evidence" value="ECO:0007669"/>
    <property type="project" value="InterPro"/>
</dbReference>
<comment type="caution">
    <text evidence="5">The sequence shown here is derived from an EMBL/GenBank/DDBJ whole genome shotgun (WGS) entry which is preliminary data.</text>
</comment>
<evidence type="ECO:0000256" key="1">
    <source>
        <dbReference type="ARBA" id="ARBA00006640"/>
    </source>
</evidence>
<feature type="region of interest" description="Disordered" evidence="4">
    <location>
        <begin position="18"/>
        <end position="95"/>
    </location>
</feature>
<evidence type="ECO:0000313" key="6">
    <source>
        <dbReference type="Proteomes" id="UP001302126"/>
    </source>
</evidence>
<dbReference type="GO" id="GO:0005763">
    <property type="term" value="C:mitochondrial small ribosomal subunit"/>
    <property type="evidence" value="ECO:0007669"/>
    <property type="project" value="TreeGrafter"/>
</dbReference>
<dbReference type="PANTHER" id="PTHR41237">
    <property type="entry name" value="37S RIBOSOMAL PROTEIN MRP21, MITOCHONDRIAL"/>
    <property type="match status" value="1"/>
</dbReference>
<name>A0AAN6WMA2_9PEZI</name>
<dbReference type="GO" id="GO:0070124">
    <property type="term" value="P:mitochondrial translational initiation"/>
    <property type="evidence" value="ECO:0007669"/>
    <property type="project" value="TreeGrafter"/>
</dbReference>
<feature type="compositionally biased region" description="Polar residues" evidence="4">
    <location>
        <begin position="55"/>
        <end position="64"/>
    </location>
</feature>
<gene>
    <name evidence="5" type="ORF">QBC35DRAFT_143496</name>
</gene>
<keyword evidence="2" id="KW-0689">Ribosomal protein</keyword>
<reference evidence="5" key="2">
    <citation type="submission" date="2023-05" db="EMBL/GenBank/DDBJ databases">
        <authorList>
            <consortium name="Lawrence Berkeley National Laboratory"/>
            <person name="Steindorff A."/>
            <person name="Hensen N."/>
            <person name="Bonometti L."/>
            <person name="Westerberg I."/>
            <person name="Brannstrom I.O."/>
            <person name="Guillou S."/>
            <person name="Cros-Aarteil S."/>
            <person name="Calhoun S."/>
            <person name="Haridas S."/>
            <person name="Kuo A."/>
            <person name="Mondo S."/>
            <person name="Pangilinan J."/>
            <person name="Riley R."/>
            <person name="Labutti K."/>
            <person name="Andreopoulos B."/>
            <person name="Lipzen A."/>
            <person name="Chen C."/>
            <person name="Yanf M."/>
            <person name="Daum C."/>
            <person name="Ng V."/>
            <person name="Clum A."/>
            <person name="Ohm R."/>
            <person name="Martin F."/>
            <person name="Silar P."/>
            <person name="Natvig D."/>
            <person name="Lalanne C."/>
            <person name="Gautier V."/>
            <person name="Ament-Velasquez S.L."/>
            <person name="Kruys A."/>
            <person name="Hutchinson M.I."/>
            <person name="Powell A.J."/>
            <person name="Barry K."/>
            <person name="Miller A.N."/>
            <person name="Grigoriev I.V."/>
            <person name="Debuchy R."/>
            <person name="Gladieux P."/>
            <person name="Thoren M.H."/>
            <person name="Johannesson H."/>
        </authorList>
    </citation>
    <scope>NUCLEOTIDE SEQUENCE</scope>
    <source>
        <strain evidence="5">PSN309</strain>
    </source>
</reference>
<evidence type="ECO:0000256" key="3">
    <source>
        <dbReference type="ARBA" id="ARBA00023274"/>
    </source>
</evidence>
<keyword evidence="3" id="KW-0687">Ribonucleoprotein</keyword>
<sequence length="218" mass="24418">MASRLTTRLARPSSLLACRGFSTTPSLPKPAAEALAPAPSSAPTSQSQQSTQKSNLSALTSRLAGSSLPPRPAPLTKNPFLDRTPKTSSTTPFSSNIESLLKDDIAASTVSGSNSLTNWAIDDFTSKNYARQQTLRLRPSTGRTVDVNKWTDDPARALNILNMMCQRNGLRRDVQLQRFHERPALKRKRQWRERWRVRFKLGFKATIDRVNELRKQGW</sequence>
<evidence type="ECO:0000256" key="4">
    <source>
        <dbReference type="SAM" id="MobiDB-lite"/>
    </source>
</evidence>
<dbReference type="Pfam" id="PF01165">
    <property type="entry name" value="Ribosomal_S21"/>
    <property type="match status" value="1"/>
</dbReference>
<dbReference type="PANTHER" id="PTHR41237:SF1">
    <property type="entry name" value="SMALL RIBOSOMAL SUBUNIT PROTEIN BS21M"/>
    <property type="match status" value="1"/>
</dbReference>
<dbReference type="InterPro" id="IPR001911">
    <property type="entry name" value="Ribosomal_bS21"/>
</dbReference>
<protein>
    <submittedName>
        <fullName evidence="5">Uncharacterized protein</fullName>
    </submittedName>
</protein>
<dbReference type="Proteomes" id="UP001302126">
    <property type="component" value="Unassembled WGS sequence"/>
</dbReference>
<reference evidence="5" key="1">
    <citation type="journal article" date="2023" name="Mol. Phylogenet. Evol.">
        <title>Genome-scale phylogeny and comparative genomics of the fungal order Sordariales.</title>
        <authorList>
            <person name="Hensen N."/>
            <person name="Bonometti L."/>
            <person name="Westerberg I."/>
            <person name="Brannstrom I.O."/>
            <person name="Guillou S."/>
            <person name="Cros-Aarteil S."/>
            <person name="Calhoun S."/>
            <person name="Haridas S."/>
            <person name="Kuo A."/>
            <person name="Mondo S."/>
            <person name="Pangilinan J."/>
            <person name="Riley R."/>
            <person name="LaButti K."/>
            <person name="Andreopoulos B."/>
            <person name="Lipzen A."/>
            <person name="Chen C."/>
            <person name="Yan M."/>
            <person name="Daum C."/>
            <person name="Ng V."/>
            <person name="Clum A."/>
            <person name="Steindorff A."/>
            <person name="Ohm R.A."/>
            <person name="Martin F."/>
            <person name="Silar P."/>
            <person name="Natvig D.O."/>
            <person name="Lalanne C."/>
            <person name="Gautier V."/>
            <person name="Ament-Velasquez S.L."/>
            <person name="Kruys A."/>
            <person name="Hutchinson M.I."/>
            <person name="Powell A.J."/>
            <person name="Barry K."/>
            <person name="Miller A.N."/>
            <person name="Grigoriev I.V."/>
            <person name="Debuchy R."/>
            <person name="Gladieux P."/>
            <person name="Hiltunen Thoren M."/>
            <person name="Johannesson H."/>
        </authorList>
    </citation>
    <scope>NUCLEOTIDE SEQUENCE</scope>
    <source>
        <strain evidence="5">PSN309</strain>
    </source>
</reference>
<keyword evidence="6" id="KW-1185">Reference proteome</keyword>
<feature type="compositionally biased region" description="Low complexity" evidence="4">
    <location>
        <begin position="25"/>
        <end position="54"/>
    </location>
</feature>
<feature type="compositionally biased region" description="Low complexity" evidence="4">
    <location>
        <begin position="86"/>
        <end position="95"/>
    </location>
</feature>
<accession>A0AAN6WMA2</accession>
<comment type="similarity">
    <text evidence="1">Belongs to the bacterial ribosomal protein bS21 family.</text>
</comment>
<evidence type="ECO:0000256" key="2">
    <source>
        <dbReference type="ARBA" id="ARBA00022980"/>
    </source>
</evidence>
<dbReference type="EMBL" id="MU864615">
    <property type="protein sequence ID" value="KAK4182747.1"/>
    <property type="molecule type" value="Genomic_DNA"/>
</dbReference>
<dbReference type="InterPro" id="IPR052837">
    <property type="entry name" value="Mitoribosomal_bS21"/>
</dbReference>
<proteinExistence type="inferred from homology"/>
<dbReference type="AlphaFoldDB" id="A0AAN6WMA2"/>
<evidence type="ECO:0000313" key="5">
    <source>
        <dbReference type="EMBL" id="KAK4182747.1"/>
    </source>
</evidence>
<organism evidence="5 6">
    <name type="scientific">Podospora australis</name>
    <dbReference type="NCBI Taxonomy" id="1536484"/>
    <lineage>
        <taxon>Eukaryota</taxon>
        <taxon>Fungi</taxon>
        <taxon>Dikarya</taxon>
        <taxon>Ascomycota</taxon>
        <taxon>Pezizomycotina</taxon>
        <taxon>Sordariomycetes</taxon>
        <taxon>Sordariomycetidae</taxon>
        <taxon>Sordariales</taxon>
        <taxon>Podosporaceae</taxon>
        <taxon>Podospora</taxon>
    </lineage>
</organism>